<feature type="domain" description="Helicase ATP-binding" evidence="17">
    <location>
        <begin position="283"/>
        <end position="458"/>
    </location>
</feature>
<dbReference type="CDD" id="cd17992">
    <property type="entry name" value="DEXHc_RecG"/>
    <property type="match status" value="1"/>
</dbReference>
<dbReference type="GO" id="GO:0005524">
    <property type="term" value="F:ATP binding"/>
    <property type="evidence" value="ECO:0007669"/>
    <property type="project" value="UniProtKB-KW"/>
</dbReference>
<evidence type="ECO:0000256" key="15">
    <source>
        <dbReference type="RuleBase" id="RU363016"/>
    </source>
</evidence>
<dbReference type="GO" id="GO:0003677">
    <property type="term" value="F:DNA binding"/>
    <property type="evidence" value="ECO:0007669"/>
    <property type="project" value="UniProtKB-KW"/>
</dbReference>
<comment type="catalytic activity">
    <reaction evidence="12 15">
        <text>Couples ATP hydrolysis with the unwinding of duplex DNA by translocating in the 3'-5' direction.</text>
        <dbReference type="EC" id="5.6.2.4"/>
    </reaction>
</comment>
<dbReference type="EC" id="5.6.2.4" evidence="13 15"/>
<dbReference type="EMBL" id="CP045929">
    <property type="protein sequence ID" value="QGK71077.1"/>
    <property type="molecule type" value="Genomic_DNA"/>
</dbReference>
<evidence type="ECO:0000313" key="20">
    <source>
        <dbReference type="Proteomes" id="UP000371041"/>
    </source>
</evidence>
<accession>A0A5Q3QJS7</accession>
<dbReference type="InterPro" id="IPR004609">
    <property type="entry name" value="ATP-dep_DNA_helicase_RecG"/>
</dbReference>
<dbReference type="PANTHER" id="PTHR47964">
    <property type="entry name" value="ATP-DEPENDENT DNA HELICASE HOMOLOG RECG, CHLOROPLASTIC"/>
    <property type="match status" value="1"/>
</dbReference>
<feature type="compositionally biased region" description="Acidic residues" evidence="16">
    <location>
        <begin position="521"/>
        <end position="533"/>
    </location>
</feature>
<keyword evidence="20" id="KW-1185">Reference proteome</keyword>
<keyword evidence="3 15" id="KW-0547">Nucleotide-binding</keyword>
<evidence type="ECO:0000256" key="8">
    <source>
        <dbReference type="ARBA" id="ARBA00023125"/>
    </source>
</evidence>
<evidence type="ECO:0000256" key="9">
    <source>
        <dbReference type="ARBA" id="ARBA00023172"/>
    </source>
</evidence>
<dbReference type="KEGG" id="sace:GIY23_17495"/>
<evidence type="ECO:0000313" key="19">
    <source>
        <dbReference type="EMBL" id="QGK71077.1"/>
    </source>
</evidence>
<gene>
    <name evidence="19" type="primary">recG</name>
    <name evidence="19" type="ORF">GIY23_17495</name>
</gene>
<evidence type="ECO:0000256" key="3">
    <source>
        <dbReference type="ARBA" id="ARBA00022741"/>
    </source>
</evidence>
<dbReference type="InterPro" id="IPR027417">
    <property type="entry name" value="P-loop_NTPase"/>
</dbReference>
<dbReference type="SUPFAM" id="SSF50249">
    <property type="entry name" value="Nucleic acid-binding proteins"/>
    <property type="match status" value="1"/>
</dbReference>
<dbReference type="InterPro" id="IPR047112">
    <property type="entry name" value="RecG/Mfd"/>
</dbReference>
<dbReference type="Gene3D" id="2.40.50.140">
    <property type="entry name" value="Nucleic acid-binding proteins"/>
    <property type="match status" value="1"/>
</dbReference>
<evidence type="ECO:0000256" key="2">
    <source>
        <dbReference type="ARBA" id="ARBA00017846"/>
    </source>
</evidence>
<keyword evidence="11" id="KW-0413">Isomerase</keyword>
<keyword evidence="6 15" id="KW-0347">Helicase</keyword>
<name>A0A5Q3QJS7_9PSEU</name>
<feature type="compositionally biased region" description="Basic and acidic residues" evidence="16">
    <location>
        <begin position="508"/>
        <end position="520"/>
    </location>
</feature>
<evidence type="ECO:0000256" key="1">
    <source>
        <dbReference type="ARBA" id="ARBA00007504"/>
    </source>
</evidence>
<evidence type="ECO:0000256" key="14">
    <source>
        <dbReference type="ARBA" id="ARBA00048988"/>
    </source>
</evidence>
<dbReference type="InterPro" id="IPR014001">
    <property type="entry name" value="Helicase_ATP-bd"/>
</dbReference>
<dbReference type="PROSITE" id="PS51192">
    <property type="entry name" value="HELICASE_ATP_BIND_1"/>
    <property type="match status" value="1"/>
</dbReference>
<evidence type="ECO:0000256" key="11">
    <source>
        <dbReference type="ARBA" id="ARBA00023235"/>
    </source>
</evidence>
<dbReference type="Gene3D" id="3.40.50.300">
    <property type="entry name" value="P-loop containing nucleotide triphosphate hydrolases"/>
    <property type="match status" value="2"/>
</dbReference>
<evidence type="ECO:0000256" key="5">
    <source>
        <dbReference type="ARBA" id="ARBA00022801"/>
    </source>
</evidence>
<dbReference type="Pfam" id="PF19833">
    <property type="entry name" value="RecG_dom3_C"/>
    <property type="match status" value="1"/>
</dbReference>
<dbReference type="GO" id="GO:0016887">
    <property type="term" value="F:ATP hydrolysis activity"/>
    <property type="evidence" value="ECO:0007669"/>
    <property type="project" value="RHEA"/>
</dbReference>
<comment type="similarity">
    <text evidence="1 15">Belongs to the helicase family. RecG subfamily.</text>
</comment>
<dbReference type="NCBIfam" id="NF008167">
    <property type="entry name" value="PRK10917.2-1"/>
    <property type="match status" value="1"/>
</dbReference>
<dbReference type="PROSITE" id="PS51194">
    <property type="entry name" value="HELICASE_CTER"/>
    <property type="match status" value="1"/>
</dbReference>
<dbReference type="InterPro" id="IPR012340">
    <property type="entry name" value="NA-bd_OB-fold"/>
</dbReference>
<dbReference type="Pfam" id="PF00270">
    <property type="entry name" value="DEAD"/>
    <property type="match status" value="1"/>
</dbReference>
<comment type="catalytic activity">
    <reaction evidence="14 15">
        <text>ATP + H2O = ADP + phosphate + H(+)</text>
        <dbReference type="Rhea" id="RHEA:13065"/>
        <dbReference type="ChEBI" id="CHEBI:15377"/>
        <dbReference type="ChEBI" id="CHEBI:15378"/>
        <dbReference type="ChEBI" id="CHEBI:30616"/>
        <dbReference type="ChEBI" id="CHEBI:43474"/>
        <dbReference type="ChEBI" id="CHEBI:456216"/>
        <dbReference type="EC" id="5.6.2.4"/>
    </reaction>
</comment>
<dbReference type="PANTHER" id="PTHR47964:SF1">
    <property type="entry name" value="ATP-DEPENDENT DNA HELICASE HOMOLOG RECG, CHLOROPLASTIC"/>
    <property type="match status" value="1"/>
</dbReference>
<dbReference type="AlphaFoldDB" id="A0A5Q3QJS7"/>
<dbReference type="SMART" id="SM00487">
    <property type="entry name" value="DEXDc"/>
    <property type="match status" value="1"/>
</dbReference>
<evidence type="ECO:0000256" key="7">
    <source>
        <dbReference type="ARBA" id="ARBA00022840"/>
    </source>
</evidence>
<dbReference type="CDD" id="cd04488">
    <property type="entry name" value="RecG_wedge_OBF"/>
    <property type="match status" value="1"/>
</dbReference>
<evidence type="ECO:0000256" key="6">
    <source>
        <dbReference type="ARBA" id="ARBA00022806"/>
    </source>
</evidence>
<dbReference type="InterPro" id="IPR045562">
    <property type="entry name" value="RecG_dom3_C"/>
</dbReference>
<evidence type="ECO:0000259" key="18">
    <source>
        <dbReference type="PROSITE" id="PS51194"/>
    </source>
</evidence>
<evidence type="ECO:0000259" key="17">
    <source>
        <dbReference type="PROSITE" id="PS51192"/>
    </source>
</evidence>
<protein>
    <recommendedName>
        <fullName evidence="2 15">ATP-dependent DNA helicase RecG</fullName>
        <ecNumber evidence="13 15">5.6.2.4</ecNumber>
    </recommendedName>
</protein>
<dbReference type="RefSeq" id="WP_154077654.1">
    <property type="nucleotide sequence ID" value="NZ_CP045929.1"/>
</dbReference>
<keyword evidence="8" id="KW-0238">DNA-binding</keyword>
<organism evidence="19 20">
    <name type="scientific">Allosaccharopolyspora coralli</name>
    <dbReference type="NCBI Taxonomy" id="2665642"/>
    <lineage>
        <taxon>Bacteria</taxon>
        <taxon>Bacillati</taxon>
        <taxon>Actinomycetota</taxon>
        <taxon>Actinomycetes</taxon>
        <taxon>Pseudonocardiales</taxon>
        <taxon>Pseudonocardiaceae</taxon>
        <taxon>Allosaccharopolyspora</taxon>
    </lineage>
</organism>
<evidence type="ECO:0000256" key="13">
    <source>
        <dbReference type="ARBA" id="ARBA00034808"/>
    </source>
</evidence>
<keyword evidence="4 15" id="KW-0227">DNA damage</keyword>
<dbReference type="NCBIfam" id="TIGR00643">
    <property type="entry name" value="recG"/>
    <property type="match status" value="1"/>
</dbReference>
<dbReference type="Proteomes" id="UP000371041">
    <property type="component" value="Chromosome"/>
</dbReference>
<dbReference type="InterPro" id="IPR011545">
    <property type="entry name" value="DEAD/DEAH_box_helicase_dom"/>
</dbReference>
<dbReference type="GO" id="GO:0043138">
    <property type="term" value="F:3'-5' DNA helicase activity"/>
    <property type="evidence" value="ECO:0007669"/>
    <property type="project" value="UniProtKB-EC"/>
</dbReference>
<dbReference type="GO" id="GO:0006281">
    <property type="term" value="P:DNA repair"/>
    <property type="evidence" value="ECO:0007669"/>
    <property type="project" value="UniProtKB-UniRule"/>
</dbReference>
<keyword evidence="5 15" id="KW-0378">Hydrolase</keyword>
<evidence type="ECO:0000256" key="4">
    <source>
        <dbReference type="ARBA" id="ARBA00022763"/>
    </source>
</evidence>
<keyword evidence="7 15" id="KW-0067">ATP-binding</keyword>
<dbReference type="SUPFAM" id="SSF52540">
    <property type="entry name" value="P-loop containing nucleoside triphosphate hydrolases"/>
    <property type="match status" value="2"/>
</dbReference>
<feature type="region of interest" description="Disordered" evidence="16">
    <location>
        <begin position="508"/>
        <end position="538"/>
    </location>
</feature>
<evidence type="ECO:0000256" key="12">
    <source>
        <dbReference type="ARBA" id="ARBA00034617"/>
    </source>
</evidence>
<dbReference type="GO" id="GO:0006310">
    <property type="term" value="P:DNA recombination"/>
    <property type="evidence" value="ECO:0007669"/>
    <property type="project" value="UniProtKB-UniRule"/>
</dbReference>
<dbReference type="InterPro" id="IPR001650">
    <property type="entry name" value="Helicase_C-like"/>
</dbReference>
<comment type="function">
    <text evidence="15">Plays a critical role in recombination and DNA repair. Helps process Holliday junction intermediates to mature products by catalyzing branch migration. Has replication fork regression activity, unwinds stalled or blocked replication forks to make a HJ that can be resolved. Has a DNA unwinding activity characteristic of a DNA helicase with 3'-5' polarity.</text>
</comment>
<dbReference type="InterPro" id="IPR033454">
    <property type="entry name" value="RecG_wedge"/>
</dbReference>
<feature type="domain" description="Helicase C-terminal" evidence="18">
    <location>
        <begin position="481"/>
        <end position="668"/>
    </location>
</feature>
<keyword evidence="9 15" id="KW-0233">DNA recombination</keyword>
<sequence>MTTGATGLDRVLGAKTAKALDSTLGLSTVGDLLRHYPRRYAERGELTPIAGLEIDEHATVLARVDRVSKRTMRSRRGTIVEATITDGQRSLICTFFNQAWRERELIPGRRGMFAGKVTAYRSKLQLAHPEYQLFDSDDSDEGGAAKAEEFASALIPVYPAAQGLPSWSIARCVSQVLEMWDGADDPLPQPMRQRLGLSGVDEAIRMIHRPSSHAEVEAAQERLKWDEALAVQLVLARMRASTQTHPAPACARADDGILAEFDDRLPFELTAGQREIGEEIAADLARVHPMNRLVQGEVGSGKTLVALRAMLQAIDSGRQAAMLAPTEVLAAQHSRSLADSLGDLGKAGELGGAEQSTRVTLLTGSLPAAQRKQALLDAASGASGIVVGTHALIQETVSFADLGLVVVDEQHRFGVEQRDALRARGGEDTAPHVLVMTATPIPRTVAMTVYGDLETSALRELPQGRSPISSSVVPVSEKPAWLDRAWQRVREEVRAGRQVYVVCPRIGEDESTSKSSKSEVDDSTGEVPPDEDSGGERRPPVAVLDVAEQLRAGPLQGLRIAVLHGRLPADEKDAVMCGFAAGEVDVLVATTVVEVGVNVPNATVMVIMDADRFGVSQLHQLRGRVGRGSAAGLCLLVSEAMAGTTTRERLDAVASTTDGFELARLDLELRREGDILGAAQSGTKSGLKMLSLLRDEDVIARARELADEVLTDDPELERHPGLHRMVAEVVDPDRAGYLDKS</sequence>
<keyword evidence="10 15" id="KW-0234">DNA repair</keyword>
<evidence type="ECO:0000256" key="10">
    <source>
        <dbReference type="ARBA" id="ARBA00023204"/>
    </source>
</evidence>
<dbReference type="Pfam" id="PF00271">
    <property type="entry name" value="Helicase_C"/>
    <property type="match status" value="1"/>
</dbReference>
<dbReference type="Pfam" id="PF17191">
    <property type="entry name" value="RecG_wedge"/>
    <property type="match status" value="1"/>
</dbReference>
<dbReference type="SMART" id="SM00490">
    <property type="entry name" value="HELICc"/>
    <property type="match status" value="1"/>
</dbReference>
<reference evidence="20" key="1">
    <citation type="submission" date="2019-11" db="EMBL/GenBank/DDBJ databases">
        <title>The complete genome sequence of Saccharopolyspora sp. E2A.</title>
        <authorList>
            <person name="Zhang G."/>
        </authorList>
    </citation>
    <scope>NUCLEOTIDE SEQUENCE [LARGE SCALE GENOMIC DNA]</scope>
    <source>
        <strain evidence="20">E2A</strain>
    </source>
</reference>
<proteinExistence type="inferred from homology"/>
<evidence type="ECO:0000256" key="16">
    <source>
        <dbReference type="SAM" id="MobiDB-lite"/>
    </source>
</evidence>